<evidence type="ECO:0000313" key="2">
    <source>
        <dbReference type="EMBL" id="GAB1219568.1"/>
    </source>
</evidence>
<name>A0ABQ0D9M4_9EUKA</name>
<organism evidence="2 3">
    <name type="scientific">Entamoeba nuttalli</name>
    <dbReference type="NCBI Taxonomy" id="412467"/>
    <lineage>
        <taxon>Eukaryota</taxon>
        <taxon>Amoebozoa</taxon>
        <taxon>Evosea</taxon>
        <taxon>Archamoebae</taxon>
        <taxon>Mastigamoebida</taxon>
        <taxon>Entamoebidae</taxon>
        <taxon>Entamoeba</taxon>
    </lineage>
</organism>
<accession>A0ABQ0D9M4</accession>
<dbReference type="PANTHER" id="PTHR12864">
    <property type="entry name" value="RAN BINDING PROTEIN 9-RELATED"/>
    <property type="match status" value="1"/>
</dbReference>
<dbReference type="InterPro" id="IPR043136">
    <property type="entry name" value="B30.2/SPRY_sf"/>
</dbReference>
<evidence type="ECO:0000259" key="1">
    <source>
        <dbReference type="PROSITE" id="PS50188"/>
    </source>
</evidence>
<dbReference type="CDD" id="cd12885">
    <property type="entry name" value="SPRY_RanBP_like"/>
    <property type="match status" value="1"/>
</dbReference>
<dbReference type="Proteomes" id="UP001628156">
    <property type="component" value="Unassembled WGS sequence"/>
</dbReference>
<dbReference type="InterPro" id="IPR050618">
    <property type="entry name" value="Ubq-SigPath_Reg"/>
</dbReference>
<dbReference type="InterPro" id="IPR003877">
    <property type="entry name" value="SPRY_dom"/>
</dbReference>
<keyword evidence="3" id="KW-1185">Reference proteome</keyword>
<gene>
    <name evidence="2" type="ORF">ENUP19_0038G0045</name>
</gene>
<comment type="caution">
    <text evidence="2">The sequence shown here is derived from an EMBL/GenBank/DDBJ whole genome shotgun (WGS) entry which is preliminary data.</text>
</comment>
<reference evidence="2 3" key="1">
    <citation type="journal article" date="2019" name="PLoS Negl. Trop. Dis.">
        <title>Whole genome sequencing of Entamoeba nuttalli reveals mammalian host-related molecular signatures and a novel octapeptide-repeat surface protein.</title>
        <authorList>
            <person name="Tanaka M."/>
            <person name="Makiuchi T."/>
            <person name="Komiyama T."/>
            <person name="Shiina T."/>
            <person name="Osaki K."/>
            <person name="Tachibana H."/>
        </authorList>
    </citation>
    <scope>NUCLEOTIDE SEQUENCE [LARGE SCALE GENOMIC DNA]</scope>
    <source>
        <strain evidence="2 3">P19-061405</strain>
    </source>
</reference>
<evidence type="ECO:0000313" key="3">
    <source>
        <dbReference type="Proteomes" id="UP001628156"/>
    </source>
</evidence>
<dbReference type="InterPro" id="IPR044736">
    <property type="entry name" value="Gid1/RanBPM/SPLA_SPRY"/>
</dbReference>
<protein>
    <recommendedName>
        <fullName evidence="1">B30.2/SPRY domain-containing protein</fullName>
    </recommendedName>
</protein>
<dbReference type="EMBL" id="BAAFRS010000038">
    <property type="protein sequence ID" value="GAB1219568.1"/>
    <property type="molecule type" value="Genomic_DNA"/>
</dbReference>
<dbReference type="InterPro" id="IPR013320">
    <property type="entry name" value="ConA-like_dom_sf"/>
</dbReference>
<dbReference type="SMART" id="SM00449">
    <property type="entry name" value="SPRY"/>
    <property type="match status" value="1"/>
</dbReference>
<dbReference type="SUPFAM" id="SSF49899">
    <property type="entry name" value="Concanavalin A-like lectins/glucanases"/>
    <property type="match status" value="1"/>
</dbReference>
<sequence length="282" mass="32307">MESKQLPIQIIIREGLLTQILQYLPIDDVVNFSEAYPRLNSDYFASYLFCKQHKLSGSISKHLSLRNRSWKTLCSLKVELNTDNKFIPNVHSNRFGLSIEGNVIINTNTTNDRRNTVIAKNPFSLENRWFTFPTLLHQYTILQTPIFYYEVTILPTPSTHEVEEFVVSIGLVNERTYPEDRQVGWEDGGIGVHSDDGKLFNQNGTGVNFTEPFNSGETLGVGFIPRSYQVFFTKNGKKIKNSITVKYQKMYPALGFSTAYAVEVNFGHKPFIFDLLEEIDKI</sequence>
<proteinExistence type="predicted"/>
<feature type="domain" description="B30.2/SPRY" evidence="1">
    <location>
        <begin position="64"/>
        <end position="271"/>
    </location>
</feature>
<dbReference type="Gene3D" id="2.60.120.920">
    <property type="match status" value="1"/>
</dbReference>
<dbReference type="InterPro" id="IPR001870">
    <property type="entry name" value="B30.2/SPRY"/>
</dbReference>
<dbReference type="PROSITE" id="PS50188">
    <property type="entry name" value="B302_SPRY"/>
    <property type="match status" value="1"/>
</dbReference>
<dbReference type="Pfam" id="PF00622">
    <property type="entry name" value="SPRY"/>
    <property type="match status" value="1"/>
</dbReference>